<dbReference type="AlphaFoldDB" id="A0A6A4XBG5"/>
<keyword evidence="3" id="KW-1185">Reference proteome</keyword>
<evidence type="ECO:0000313" key="2">
    <source>
        <dbReference type="EMBL" id="KAF0311722.1"/>
    </source>
</evidence>
<proteinExistence type="predicted"/>
<name>A0A6A4XBG5_AMPAM</name>
<organism evidence="2 3">
    <name type="scientific">Amphibalanus amphitrite</name>
    <name type="common">Striped barnacle</name>
    <name type="synonym">Balanus amphitrite</name>
    <dbReference type="NCBI Taxonomy" id="1232801"/>
    <lineage>
        <taxon>Eukaryota</taxon>
        <taxon>Metazoa</taxon>
        <taxon>Ecdysozoa</taxon>
        <taxon>Arthropoda</taxon>
        <taxon>Crustacea</taxon>
        <taxon>Multicrustacea</taxon>
        <taxon>Cirripedia</taxon>
        <taxon>Thoracica</taxon>
        <taxon>Thoracicalcarea</taxon>
        <taxon>Balanomorpha</taxon>
        <taxon>Balanoidea</taxon>
        <taxon>Balanidae</taxon>
        <taxon>Amphibalaninae</taxon>
        <taxon>Amphibalanus</taxon>
    </lineage>
</organism>
<evidence type="ECO:0000313" key="3">
    <source>
        <dbReference type="Proteomes" id="UP000440578"/>
    </source>
</evidence>
<sequence length="71" mass="7837">MRLGGVDYEETRKRPGGSVHRLSPVKFRPVSGPELDLPDNIIADLSSDKLLLYQLTRAVRTGNISAKEACK</sequence>
<reference evidence="2 3" key="1">
    <citation type="submission" date="2019-07" db="EMBL/GenBank/DDBJ databases">
        <title>Draft genome assembly of a fouling barnacle, Amphibalanus amphitrite (Darwin, 1854): The first reference genome for Thecostraca.</title>
        <authorList>
            <person name="Kim W."/>
        </authorList>
    </citation>
    <scope>NUCLEOTIDE SEQUENCE [LARGE SCALE GENOMIC DNA]</scope>
    <source>
        <strain evidence="2">SNU_AA5</strain>
        <tissue evidence="2">Soma without cirri and trophi</tissue>
    </source>
</reference>
<protein>
    <submittedName>
        <fullName evidence="2">Uncharacterized protein</fullName>
    </submittedName>
</protein>
<comment type="caution">
    <text evidence="2">The sequence shown here is derived from an EMBL/GenBank/DDBJ whole genome shotgun (WGS) entry which is preliminary data.</text>
</comment>
<dbReference type="OrthoDB" id="6766867at2759"/>
<dbReference type="EMBL" id="VIIS01000220">
    <property type="protein sequence ID" value="KAF0311722.1"/>
    <property type="molecule type" value="Genomic_DNA"/>
</dbReference>
<dbReference type="Proteomes" id="UP000440578">
    <property type="component" value="Unassembled WGS sequence"/>
</dbReference>
<evidence type="ECO:0000256" key="1">
    <source>
        <dbReference type="SAM" id="MobiDB-lite"/>
    </source>
</evidence>
<accession>A0A6A4XBG5</accession>
<feature type="region of interest" description="Disordered" evidence="1">
    <location>
        <begin position="1"/>
        <end position="20"/>
    </location>
</feature>
<gene>
    <name evidence="2" type="ORF">FJT64_017565</name>
</gene>